<dbReference type="AlphaFoldDB" id="A0AAJ0AAT9"/>
<comment type="caution">
    <text evidence="1">The sequence shown here is derived from an EMBL/GenBank/DDBJ whole genome shotgun (WGS) entry which is preliminary data.</text>
</comment>
<protein>
    <recommendedName>
        <fullName evidence="3">Protein kinase domain-containing protein</fullName>
    </recommendedName>
</protein>
<evidence type="ECO:0008006" key="3">
    <source>
        <dbReference type="Google" id="ProtNLM"/>
    </source>
</evidence>
<gene>
    <name evidence="1" type="ORF">BDP55DRAFT_636621</name>
</gene>
<organism evidence="1 2">
    <name type="scientific">Colletotrichum godetiae</name>
    <dbReference type="NCBI Taxonomy" id="1209918"/>
    <lineage>
        <taxon>Eukaryota</taxon>
        <taxon>Fungi</taxon>
        <taxon>Dikarya</taxon>
        <taxon>Ascomycota</taxon>
        <taxon>Pezizomycotina</taxon>
        <taxon>Sordariomycetes</taxon>
        <taxon>Hypocreomycetidae</taxon>
        <taxon>Glomerellales</taxon>
        <taxon>Glomerellaceae</taxon>
        <taxon>Colletotrichum</taxon>
        <taxon>Colletotrichum acutatum species complex</taxon>
    </lineage>
</organism>
<reference evidence="1" key="1">
    <citation type="submission" date="2021-06" db="EMBL/GenBank/DDBJ databases">
        <title>Comparative genomics, transcriptomics and evolutionary studies reveal genomic signatures of adaptation to plant cell wall in hemibiotrophic fungi.</title>
        <authorList>
            <consortium name="DOE Joint Genome Institute"/>
            <person name="Baroncelli R."/>
            <person name="Diaz J.F."/>
            <person name="Benocci T."/>
            <person name="Peng M."/>
            <person name="Battaglia E."/>
            <person name="Haridas S."/>
            <person name="Andreopoulos W."/>
            <person name="Labutti K."/>
            <person name="Pangilinan J."/>
            <person name="Floch G.L."/>
            <person name="Makela M.R."/>
            <person name="Henrissat B."/>
            <person name="Grigoriev I.V."/>
            <person name="Crouch J.A."/>
            <person name="De Vries R.P."/>
            <person name="Sukno S.A."/>
            <person name="Thon M.R."/>
        </authorList>
    </citation>
    <scope>NUCLEOTIDE SEQUENCE</scope>
    <source>
        <strain evidence="1">CBS 193.32</strain>
    </source>
</reference>
<dbReference type="SUPFAM" id="SSF56112">
    <property type="entry name" value="Protein kinase-like (PK-like)"/>
    <property type="match status" value="1"/>
</dbReference>
<dbReference type="Gene3D" id="3.30.200.20">
    <property type="entry name" value="Phosphorylase Kinase, domain 1"/>
    <property type="match status" value="1"/>
</dbReference>
<dbReference type="EMBL" id="JAHMHR010000056">
    <property type="protein sequence ID" value="KAK1659788.1"/>
    <property type="molecule type" value="Genomic_DNA"/>
</dbReference>
<accession>A0AAJ0AAT9</accession>
<evidence type="ECO:0000313" key="2">
    <source>
        <dbReference type="Proteomes" id="UP001224890"/>
    </source>
</evidence>
<proteinExistence type="predicted"/>
<dbReference type="RefSeq" id="XP_060424552.1">
    <property type="nucleotide sequence ID" value="XM_060572911.1"/>
</dbReference>
<sequence length="198" mass="22323">MSSSYVKCLVLIHTTDSLEDRYDIIRANASIALVRHRKNSTVAVSRSTRLGNLNLLHHISHPNIATIHAIFLNEKKSYVIYEHLEVDLASLFLTTEVQLASALSQLLDGTQHLIANGVPFSADSVQVSLSGIVKIVLNIGFRPCDNFVVDQHYWATVCTDKVNLERRPLMSYRELEVFSVLRRGTLPDRSDPYSLMFI</sequence>
<evidence type="ECO:0000313" key="1">
    <source>
        <dbReference type="EMBL" id="KAK1659788.1"/>
    </source>
</evidence>
<dbReference type="Proteomes" id="UP001224890">
    <property type="component" value="Unassembled WGS sequence"/>
</dbReference>
<dbReference type="Gene3D" id="1.10.510.10">
    <property type="entry name" value="Transferase(Phosphotransferase) domain 1"/>
    <property type="match status" value="1"/>
</dbReference>
<dbReference type="InterPro" id="IPR011009">
    <property type="entry name" value="Kinase-like_dom_sf"/>
</dbReference>
<keyword evidence="2" id="KW-1185">Reference proteome</keyword>
<dbReference type="GeneID" id="85457437"/>
<name>A0AAJ0AAT9_9PEZI</name>